<evidence type="ECO:0000313" key="4">
    <source>
        <dbReference type="Proteomes" id="UP001595615"/>
    </source>
</evidence>
<sequence>MSNYAIWGLFGPATWPAWLALLALLAGFLKRTRARWPRRLLIASLALFIAFGLVPTGDWLARPLETHFPPYDAAMADPAHIVVLAGSEELDASAVAGRPEVGGAGDRLLEAAALAHAHPRATLWIAGGVRRHGRADVEWARLAWTRLGIAAKRIRIIDHTLDTCANAAGVAARRLSGEILLVTSAMHMPRAVACFEANGVRAAPYPVDYTIRPSGTGSARSVIGNLRQVDTALHEWIGLAYYRVRGRTSTLLPVG</sequence>
<organism evidence="3 4">
    <name type="scientific">Sphingoaurantiacus capsulatus</name>
    <dbReference type="NCBI Taxonomy" id="1771310"/>
    <lineage>
        <taxon>Bacteria</taxon>
        <taxon>Pseudomonadati</taxon>
        <taxon>Pseudomonadota</taxon>
        <taxon>Alphaproteobacteria</taxon>
        <taxon>Sphingomonadales</taxon>
        <taxon>Sphingosinicellaceae</taxon>
        <taxon>Sphingoaurantiacus</taxon>
    </lineage>
</organism>
<dbReference type="PANTHER" id="PTHR30336">
    <property type="entry name" value="INNER MEMBRANE PROTEIN, PROBABLE PERMEASE"/>
    <property type="match status" value="1"/>
</dbReference>
<dbReference type="CDD" id="cd06259">
    <property type="entry name" value="YdcF-like"/>
    <property type="match status" value="1"/>
</dbReference>
<keyword evidence="4" id="KW-1185">Reference proteome</keyword>
<evidence type="ECO:0000313" key="3">
    <source>
        <dbReference type="EMBL" id="MFC3713499.1"/>
    </source>
</evidence>
<reference evidence="4" key="1">
    <citation type="journal article" date="2019" name="Int. J. Syst. Evol. Microbiol.">
        <title>The Global Catalogue of Microorganisms (GCM) 10K type strain sequencing project: providing services to taxonomists for standard genome sequencing and annotation.</title>
        <authorList>
            <consortium name="The Broad Institute Genomics Platform"/>
            <consortium name="The Broad Institute Genome Sequencing Center for Infectious Disease"/>
            <person name="Wu L."/>
            <person name="Ma J."/>
        </authorList>
    </citation>
    <scope>NUCLEOTIDE SEQUENCE [LARGE SCALE GENOMIC DNA]</scope>
    <source>
        <strain evidence="4">KCTC 42644</strain>
    </source>
</reference>
<name>A0ABV7XDY5_9SPHN</name>
<evidence type="ECO:0000256" key="1">
    <source>
        <dbReference type="SAM" id="Phobius"/>
    </source>
</evidence>
<dbReference type="InterPro" id="IPR051599">
    <property type="entry name" value="Cell_Envelope_Assoc"/>
</dbReference>
<keyword evidence="1" id="KW-0472">Membrane</keyword>
<keyword evidence="1" id="KW-0812">Transmembrane</keyword>
<comment type="caution">
    <text evidence="3">The sequence shown here is derived from an EMBL/GenBank/DDBJ whole genome shotgun (WGS) entry which is preliminary data.</text>
</comment>
<keyword evidence="1" id="KW-1133">Transmembrane helix</keyword>
<dbReference type="Pfam" id="PF02698">
    <property type="entry name" value="DUF218"/>
    <property type="match status" value="1"/>
</dbReference>
<dbReference type="RefSeq" id="WP_380862050.1">
    <property type="nucleotide sequence ID" value="NZ_JBHRXV010000011.1"/>
</dbReference>
<gene>
    <name evidence="3" type="ORF">ACFOMD_13015</name>
</gene>
<proteinExistence type="predicted"/>
<dbReference type="PANTHER" id="PTHR30336:SF4">
    <property type="entry name" value="ENVELOPE BIOGENESIS FACTOR ELYC"/>
    <property type="match status" value="1"/>
</dbReference>
<dbReference type="Proteomes" id="UP001595615">
    <property type="component" value="Unassembled WGS sequence"/>
</dbReference>
<protein>
    <submittedName>
        <fullName evidence="3">YdcF family protein</fullName>
    </submittedName>
</protein>
<dbReference type="EMBL" id="JBHRXV010000011">
    <property type="protein sequence ID" value="MFC3713499.1"/>
    <property type="molecule type" value="Genomic_DNA"/>
</dbReference>
<dbReference type="InterPro" id="IPR003848">
    <property type="entry name" value="DUF218"/>
</dbReference>
<feature type="domain" description="DUF218" evidence="2">
    <location>
        <begin position="81"/>
        <end position="238"/>
    </location>
</feature>
<evidence type="ECO:0000259" key="2">
    <source>
        <dbReference type="Pfam" id="PF02698"/>
    </source>
</evidence>
<accession>A0ABV7XDY5</accession>
<feature type="transmembrane region" description="Helical" evidence="1">
    <location>
        <begin position="40"/>
        <end position="61"/>
    </location>
</feature>
<feature type="transmembrane region" description="Helical" evidence="1">
    <location>
        <begin position="6"/>
        <end position="28"/>
    </location>
</feature>